<dbReference type="Proteomes" id="UP001212997">
    <property type="component" value="Unassembled WGS sequence"/>
</dbReference>
<keyword evidence="4" id="KW-1185">Reference proteome</keyword>
<evidence type="ECO:0000256" key="1">
    <source>
        <dbReference type="SAM" id="MobiDB-lite"/>
    </source>
</evidence>
<gene>
    <name evidence="3" type="ORF">NLI96_g4990</name>
</gene>
<proteinExistence type="predicted"/>
<keyword evidence="2" id="KW-1133">Transmembrane helix</keyword>
<reference evidence="3" key="1">
    <citation type="submission" date="2022-07" db="EMBL/GenBank/DDBJ databases">
        <title>Genome Sequence of Physisporinus lineatus.</title>
        <authorList>
            <person name="Buettner E."/>
        </authorList>
    </citation>
    <scope>NUCLEOTIDE SEQUENCE</scope>
    <source>
        <strain evidence="3">VT162</strain>
    </source>
</reference>
<evidence type="ECO:0000313" key="3">
    <source>
        <dbReference type="EMBL" id="KAJ3485371.1"/>
    </source>
</evidence>
<feature type="transmembrane region" description="Helical" evidence="2">
    <location>
        <begin position="24"/>
        <end position="43"/>
    </location>
</feature>
<evidence type="ECO:0000313" key="4">
    <source>
        <dbReference type="Proteomes" id="UP001212997"/>
    </source>
</evidence>
<dbReference type="AlphaFoldDB" id="A0AAD5YEA2"/>
<comment type="caution">
    <text evidence="3">The sequence shown here is derived from an EMBL/GenBank/DDBJ whole genome shotgun (WGS) entry which is preliminary data.</text>
</comment>
<feature type="transmembrane region" description="Helical" evidence="2">
    <location>
        <begin position="55"/>
        <end position="74"/>
    </location>
</feature>
<keyword evidence="2" id="KW-0472">Membrane</keyword>
<organism evidence="3 4">
    <name type="scientific">Meripilus lineatus</name>
    <dbReference type="NCBI Taxonomy" id="2056292"/>
    <lineage>
        <taxon>Eukaryota</taxon>
        <taxon>Fungi</taxon>
        <taxon>Dikarya</taxon>
        <taxon>Basidiomycota</taxon>
        <taxon>Agaricomycotina</taxon>
        <taxon>Agaricomycetes</taxon>
        <taxon>Polyporales</taxon>
        <taxon>Meripilaceae</taxon>
        <taxon>Meripilus</taxon>
    </lineage>
</organism>
<accession>A0AAD5YEA2</accession>
<feature type="region of interest" description="Disordered" evidence="1">
    <location>
        <begin position="1"/>
        <end position="21"/>
    </location>
</feature>
<evidence type="ECO:0000256" key="2">
    <source>
        <dbReference type="SAM" id="Phobius"/>
    </source>
</evidence>
<name>A0AAD5YEA2_9APHY</name>
<sequence length="162" mass="17771">MPPSPSTLTDEEGRQSENQGPMDTGLIVKVVAALGTSLLFFILPREGDFSSLVSFDLPPIVLFIVVLLGCFFVVRCKMGVRRSPQALATSTRKRNAPYLLTPLSRRSSMRTVDSSSTVLEGVTVQDSQETLVDPSTVTTPPAMPARAHTRNPYSYIRSLRTR</sequence>
<dbReference type="EMBL" id="JANAWD010000155">
    <property type="protein sequence ID" value="KAJ3485371.1"/>
    <property type="molecule type" value="Genomic_DNA"/>
</dbReference>
<keyword evidence="2" id="KW-0812">Transmembrane</keyword>
<protein>
    <submittedName>
        <fullName evidence="3">Uncharacterized protein</fullName>
    </submittedName>
</protein>